<reference evidence="3" key="1">
    <citation type="journal article" date="2019" name="Int. J. Syst. Evol. Microbiol.">
        <title>The Global Catalogue of Microorganisms (GCM) 10K type strain sequencing project: providing services to taxonomists for standard genome sequencing and annotation.</title>
        <authorList>
            <consortium name="The Broad Institute Genomics Platform"/>
            <consortium name="The Broad Institute Genome Sequencing Center for Infectious Disease"/>
            <person name="Wu L."/>
            <person name="Ma J."/>
        </authorList>
    </citation>
    <scope>NUCLEOTIDE SEQUENCE [LARGE SCALE GENOMIC DNA]</scope>
    <source>
        <strain evidence="3">JCM 9651</strain>
    </source>
</reference>
<keyword evidence="3" id="KW-1185">Reference proteome</keyword>
<comment type="caution">
    <text evidence="2">The sequence shown here is derived from an EMBL/GenBank/DDBJ whole genome shotgun (WGS) entry which is preliminary data.</text>
</comment>
<protein>
    <submittedName>
        <fullName evidence="2">Uncharacterized protein</fullName>
    </submittedName>
</protein>
<evidence type="ECO:0000313" key="2">
    <source>
        <dbReference type="EMBL" id="GAA3380902.1"/>
    </source>
</evidence>
<dbReference type="Proteomes" id="UP001499990">
    <property type="component" value="Unassembled WGS sequence"/>
</dbReference>
<feature type="compositionally biased region" description="Pro residues" evidence="1">
    <location>
        <begin position="211"/>
        <end position="224"/>
    </location>
</feature>
<evidence type="ECO:0000313" key="3">
    <source>
        <dbReference type="Proteomes" id="UP001499990"/>
    </source>
</evidence>
<organism evidence="2 3">
    <name type="scientific">Streptomyces sannanensis</name>
    <dbReference type="NCBI Taxonomy" id="285536"/>
    <lineage>
        <taxon>Bacteria</taxon>
        <taxon>Bacillati</taxon>
        <taxon>Actinomycetota</taxon>
        <taxon>Actinomycetes</taxon>
        <taxon>Kitasatosporales</taxon>
        <taxon>Streptomycetaceae</taxon>
        <taxon>Streptomyces</taxon>
    </lineage>
</organism>
<gene>
    <name evidence="2" type="ORF">GCM10020367_70080</name>
</gene>
<name>A0ABP6SNX3_9ACTN</name>
<feature type="compositionally biased region" description="Polar residues" evidence="1">
    <location>
        <begin position="197"/>
        <end position="207"/>
    </location>
</feature>
<sequence length="224" mass="24102">MRASGGGQWSAHNPVHNLAWHIARRPGGLIALAIQYGHMRTIQDARTSSGYGSRTRRGIHSVLDVETALAAADTAAHLRDRVAADEKVSGPAARRALTAAATTPRFEGRIVPRTFAKKAAKFLARDGVVLYDNPDAFLICAFKHDNALCDPSRARQHRSSTTADQAVTPFAPTHTPASCDNEPKRSKSSPPAHPARSVSNFERTPTGSARWPPPTTTPPTPPRP</sequence>
<dbReference type="RefSeq" id="WP_345045434.1">
    <property type="nucleotide sequence ID" value="NZ_BAAAYL010000002.1"/>
</dbReference>
<accession>A0ABP6SNX3</accession>
<evidence type="ECO:0000256" key="1">
    <source>
        <dbReference type="SAM" id="MobiDB-lite"/>
    </source>
</evidence>
<feature type="region of interest" description="Disordered" evidence="1">
    <location>
        <begin position="153"/>
        <end position="224"/>
    </location>
</feature>
<proteinExistence type="predicted"/>
<dbReference type="EMBL" id="BAAAYL010000002">
    <property type="protein sequence ID" value="GAA3380902.1"/>
    <property type="molecule type" value="Genomic_DNA"/>
</dbReference>